<keyword evidence="3" id="KW-1185">Reference proteome</keyword>
<proteinExistence type="predicted"/>
<reference evidence="2 3" key="1">
    <citation type="submission" date="2021-03" db="EMBL/GenBank/DDBJ databases">
        <authorList>
            <person name="Kim M.K."/>
        </authorList>
    </citation>
    <scope>NUCLEOTIDE SEQUENCE [LARGE SCALE GENOMIC DNA]</scope>
    <source>
        <strain evidence="2 3">BT442</strain>
    </source>
</reference>
<name>A0ABS3QGP1_9BACT</name>
<evidence type="ECO:0000256" key="1">
    <source>
        <dbReference type="SAM" id="SignalP"/>
    </source>
</evidence>
<dbReference type="Pfam" id="PF16133">
    <property type="entry name" value="DUF4844"/>
    <property type="match status" value="1"/>
</dbReference>
<evidence type="ECO:0000313" key="2">
    <source>
        <dbReference type="EMBL" id="MBO2010415.1"/>
    </source>
</evidence>
<dbReference type="InterPro" id="IPR032301">
    <property type="entry name" value="DUF4844"/>
</dbReference>
<evidence type="ECO:0000313" key="3">
    <source>
        <dbReference type="Proteomes" id="UP000664369"/>
    </source>
</evidence>
<comment type="caution">
    <text evidence="2">The sequence shown here is derived from an EMBL/GenBank/DDBJ whole genome shotgun (WGS) entry which is preliminary data.</text>
</comment>
<feature type="chain" id="PRO_5045289859" evidence="1">
    <location>
        <begin position="20"/>
        <end position="142"/>
    </location>
</feature>
<dbReference type="EMBL" id="JAGETZ010000006">
    <property type="protein sequence ID" value="MBO2010415.1"/>
    <property type="molecule type" value="Genomic_DNA"/>
</dbReference>
<dbReference type="InterPro" id="IPR038360">
    <property type="entry name" value="DUF4844_sf"/>
</dbReference>
<dbReference type="Proteomes" id="UP000664369">
    <property type="component" value="Unassembled WGS sequence"/>
</dbReference>
<keyword evidence="1" id="KW-0732">Signal</keyword>
<gene>
    <name evidence="2" type="ORF">J4E00_15245</name>
</gene>
<dbReference type="Gene3D" id="1.20.1480.40">
    <property type="entry name" value="Uncharacterised protein PF16133, DUF4844"/>
    <property type="match status" value="1"/>
</dbReference>
<dbReference type="RefSeq" id="WP_208176038.1">
    <property type="nucleotide sequence ID" value="NZ_JAGETZ010000006.1"/>
</dbReference>
<feature type="signal peptide" evidence="1">
    <location>
        <begin position="1"/>
        <end position="19"/>
    </location>
</feature>
<organism evidence="2 3">
    <name type="scientific">Hymenobacter negativus</name>
    <dbReference type="NCBI Taxonomy" id="2795026"/>
    <lineage>
        <taxon>Bacteria</taxon>
        <taxon>Pseudomonadati</taxon>
        <taxon>Bacteroidota</taxon>
        <taxon>Cytophagia</taxon>
        <taxon>Cytophagales</taxon>
        <taxon>Hymenobacteraceae</taxon>
        <taxon>Hymenobacter</taxon>
    </lineage>
</organism>
<protein>
    <submittedName>
        <fullName evidence="2">DUF4844 domain-containing protein</fullName>
    </submittedName>
</protein>
<sequence length="142" mass="15497">MKQLLLLGFLSCAALTGQAQSTPMQVPAKASSQLADLMDLTKAEVSKKSTVKAKTHAEARPELNRYLVISANDFLQVTNNAPTKEAYLQCIDKGLARLAPLTTNVQDRQQVAEYFQELMEIVGLESSDGRLASFVAQPKAEK</sequence>
<accession>A0ABS3QGP1</accession>